<proteinExistence type="predicted"/>
<name>A0A6J4PJR2_9PSEU</name>
<feature type="compositionally biased region" description="Basic residues" evidence="1">
    <location>
        <begin position="1"/>
        <end position="12"/>
    </location>
</feature>
<dbReference type="AlphaFoldDB" id="A0A6J4PJR2"/>
<organism evidence="2">
    <name type="scientific">uncultured Pseudonocardia sp</name>
    <dbReference type="NCBI Taxonomy" id="211455"/>
    <lineage>
        <taxon>Bacteria</taxon>
        <taxon>Bacillati</taxon>
        <taxon>Actinomycetota</taxon>
        <taxon>Actinomycetes</taxon>
        <taxon>Pseudonocardiales</taxon>
        <taxon>Pseudonocardiaceae</taxon>
        <taxon>Pseudonocardia</taxon>
        <taxon>environmental samples</taxon>
    </lineage>
</organism>
<feature type="non-terminal residue" evidence="2">
    <location>
        <position position="1"/>
    </location>
</feature>
<accession>A0A6J4PJR2</accession>
<feature type="region of interest" description="Disordered" evidence="1">
    <location>
        <begin position="1"/>
        <end position="52"/>
    </location>
</feature>
<feature type="non-terminal residue" evidence="2">
    <location>
        <position position="52"/>
    </location>
</feature>
<gene>
    <name evidence="2" type="ORF">AVDCRST_MAG66-2252</name>
</gene>
<reference evidence="2" key="1">
    <citation type="submission" date="2020-02" db="EMBL/GenBank/DDBJ databases">
        <authorList>
            <person name="Meier V. D."/>
        </authorList>
    </citation>
    <scope>NUCLEOTIDE SEQUENCE</scope>
    <source>
        <strain evidence="2">AVDCRST_MAG66</strain>
    </source>
</reference>
<feature type="compositionally biased region" description="Basic residues" evidence="1">
    <location>
        <begin position="20"/>
        <end position="43"/>
    </location>
</feature>
<evidence type="ECO:0000313" key="2">
    <source>
        <dbReference type="EMBL" id="CAA9414775.1"/>
    </source>
</evidence>
<evidence type="ECO:0000256" key="1">
    <source>
        <dbReference type="SAM" id="MobiDB-lite"/>
    </source>
</evidence>
<protein>
    <submittedName>
        <fullName evidence="2">Uncharacterized protein</fullName>
    </submittedName>
</protein>
<dbReference type="EMBL" id="CADCUS010000333">
    <property type="protein sequence ID" value="CAA9414775.1"/>
    <property type="molecule type" value="Genomic_DNA"/>
</dbReference>
<sequence>WVRRRGGGRSCRRGAAYPRRSWRGRRHRRGCTTLPRSRRRPVRPARPPAGPP</sequence>